<keyword evidence="1" id="KW-0812">Transmembrane</keyword>
<reference evidence="3 4" key="1">
    <citation type="submission" date="2022-06" db="EMBL/GenBank/DDBJ databases">
        <title>Isolation of gut microbiota from human fecal samples.</title>
        <authorList>
            <person name="Pamer E.G."/>
            <person name="Barat B."/>
            <person name="Waligurski E."/>
            <person name="Medina S."/>
            <person name="Paddock L."/>
            <person name="Mostad J."/>
        </authorList>
    </citation>
    <scope>NUCLEOTIDE SEQUENCE [LARGE SCALE GENOMIC DNA]</scope>
    <source>
        <strain evidence="3 4">SL.3.17</strain>
    </source>
</reference>
<dbReference type="PANTHER" id="PTHR34473">
    <property type="entry name" value="UPF0699 TRANSMEMBRANE PROTEIN YDBS"/>
    <property type="match status" value="1"/>
</dbReference>
<keyword evidence="4" id="KW-1185">Reference proteome</keyword>
<dbReference type="InterPro" id="IPR005182">
    <property type="entry name" value="YdbS-like_PH"/>
</dbReference>
<evidence type="ECO:0000313" key="4">
    <source>
        <dbReference type="Proteomes" id="UP001524502"/>
    </source>
</evidence>
<keyword evidence="1" id="KW-1133">Transmembrane helix</keyword>
<feature type="transmembrane region" description="Helical" evidence="1">
    <location>
        <begin position="20"/>
        <end position="41"/>
    </location>
</feature>
<evidence type="ECO:0000256" key="1">
    <source>
        <dbReference type="SAM" id="Phobius"/>
    </source>
</evidence>
<evidence type="ECO:0000259" key="2">
    <source>
        <dbReference type="Pfam" id="PF03703"/>
    </source>
</evidence>
<dbReference type="RefSeq" id="WP_256133434.1">
    <property type="nucleotide sequence ID" value="NZ_JANFXK010000023.1"/>
</dbReference>
<feature type="domain" description="YdbS-like PH" evidence="2">
    <location>
        <begin position="72"/>
        <end position="148"/>
    </location>
</feature>
<dbReference type="PANTHER" id="PTHR34473:SF2">
    <property type="entry name" value="UPF0699 TRANSMEMBRANE PROTEIN YDBT"/>
    <property type="match status" value="1"/>
</dbReference>
<organism evidence="3 4">
    <name type="scientific">Anaerovorax odorimutans</name>
    <dbReference type="NCBI Taxonomy" id="109327"/>
    <lineage>
        <taxon>Bacteria</taxon>
        <taxon>Bacillati</taxon>
        <taxon>Bacillota</taxon>
        <taxon>Clostridia</taxon>
        <taxon>Peptostreptococcales</taxon>
        <taxon>Anaerovoracaceae</taxon>
        <taxon>Anaerovorax</taxon>
    </lineage>
</organism>
<feature type="transmembrane region" description="Helical" evidence="1">
    <location>
        <begin position="47"/>
        <end position="70"/>
    </location>
</feature>
<sequence length="163" mass="18953">MDYIKLDKKAITSWRIGRAISFVILLLICCALWAGSIFIPQTEPYRWILQLVLGLLMLYKLLGILIYPLIEYRQWGYYITEDKVDIRHGIFFVTNTIIPIIRIQHITVSQGPINRRMGLYGVEMSLASNSFKIECLAKEVADEIAENLKNRLYTRLEAREEGQ</sequence>
<dbReference type="Proteomes" id="UP001524502">
    <property type="component" value="Unassembled WGS sequence"/>
</dbReference>
<proteinExistence type="predicted"/>
<comment type="caution">
    <text evidence="3">The sequence shown here is derived from an EMBL/GenBank/DDBJ whole genome shotgun (WGS) entry which is preliminary data.</text>
</comment>
<gene>
    <name evidence="3" type="ORF">NE619_16015</name>
</gene>
<evidence type="ECO:0000313" key="3">
    <source>
        <dbReference type="EMBL" id="MCQ4638240.1"/>
    </source>
</evidence>
<name>A0ABT1RSR2_9FIRM</name>
<dbReference type="Pfam" id="PF03703">
    <property type="entry name" value="bPH_2"/>
    <property type="match status" value="1"/>
</dbReference>
<protein>
    <submittedName>
        <fullName evidence="3">PH domain-containing protein</fullName>
    </submittedName>
</protein>
<accession>A0ABT1RSR2</accession>
<dbReference type="EMBL" id="JANFXK010000023">
    <property type="protein sequence ID" value="MCQ4638240.1"/>
    <property type="molecule type" value="Genomic_DNA"/>
</dbReference>
<keyword evidence="1" id="KW-0472">Membrane</keyword>